<evidence type="ECO:0000313" key="2">
    <source>
        <dbReference type="Proteomes" id="UP000053647"/>
    </source>
</evidence>
<gene>
    <name evidence="1" type="ORF">PAXINDRAFT_11832</name>
</gene>
<dbReference type="AlphaFoldDB" id="A0A0C9SYY3"/>
<organism evidence="1 2">
    <name type="scientific">Paxillus involutus ATCC 200175</name>
    <dbReference type="NCBI Taxonomy" id="664439"/>
    <lineage>
        <taxon>Eukaryota</taxon>
        <taxon>Fungi</taxon>
        <taxon>Dikarya</taxon>
        <taxon>Basidiomycota</taxon>
        <taxon>Agaricomycotina</taxon>
        <taxon>Agaricomycetes</taxon>
        <taxon>Agaricomycetidae</taxon>
        <taxon>Boletales</taxon>
        <taxon>Paxilineae</taxon>
        <taxon>Paxillaceae</taxon>
        <taxon>Paxillus</taxon>
    </lineage>
</organism>
<sequence>METKPTSGSNCKMTKVFICKQQSREGQQSQGHLKQPQMHPSVPGFGQIFAMLHDLSTMVKTPEQPMQTWITSVQDFALHLKGAGFNIPKITVIVTLLQGLPYEYFPLIMTVGTTPLEDFTLTSIIMVMLNEESHQPPHLGVVFVIKSNHRPPPHDM</sequence>
<accession>A0A0C9SYY3</accession>
<protein>
    <submittedName>
        <fullName evidence="1">Unplaced genomic scaffold PAXINscaffold_15, whole genome shotgun sequence</fullName>
    </submittedName>
</protein>
<reference evidence="2" key="2">
    <citation type="submission" date="2015-01" db="EMBL/GenBank/DDBJ databases">
        <title>Evolutionary Origins and Diversification of the Mycorrhizal Mutualists.</title>
        <authorList>
            <consortium name="DOE Joint Genome Institute"/>
            <consortium name="Mycorrhizal Genomics Consortium"/>
            <person name="Kohler A."/>
            <person name="Kuo A."/>
            <person name="Nagy L.G."/>
            <person name="Floudas D."/>
            <person name="Copeland A."/>
            <person name="Barry K.W."/>
            <person name="Cichocki N."/>
            <person name="Veneault-Fourrey C."/>
            <person name="LaButti K."/>
            <person name="Lindquist E.A."/>
            <person name="Lipzen A."/>
            <person name="Lundell T."/>
            <person name="Morin E."/>
            <person name="Murat C."/>
            <person name="Riley R."/>
            <person name="Ohm R."/>
            <person name="Sun H."/>
            <person name="Tunlid A."/>
            <person name="Henrissat B."/>
            <person name="Grigoriev I.V."/>
            <person name="Hibbett D.S."/>
            <person name="Martin F."/>
        </authorList>
    </citation>
    <scope>NUCLEOTIDE SEQUENCE [LARGE SCALE GENOMIC DNA]</scope>
    <source>
        <strain evidence="2">ATCC 200175</strain>
    </source>
</reference>
<name>A0A0C9SYY3_PAXIN</name>
<dbReference type="Proteomes" id="UP000053647">
    <property type="component" value="Unassembled WGS sequence"/>
</dbReference>
<evidence type="ECO:0000313" key="1">
    <source>
        <dbReference type="EMBL" id="KIJ15294.1"/>
    </source>
</evidence>
<keyword evidence="2" id="KW-1185">Reference proteome</keyword>
<dbReference type="OrthoDB" id="2634636at2759"/>
<dbReference type="EMBL" id="KN819337">
    <property type="protein sequence ID" value="KIJ15294.1"/>
    <property type="molecule type" value="Genomic_DNA"/>
</dbReference>
<dbReference type="HOGENOM" id="CLU_1787432_0_0_1"/>
<proteinExistence type="predicted"/>
<reference evidence="1 2" key="1">
    <citation type="submission" date="2014-06" db="EMBL/GenBank/DDBJ databases">
        <authorList>
            <consortium name="DOE Joint Genome Institute"/>
            <person name="Kuo A."/>
            <person name="Kohler A."/>
            <person name="Nagy L.G."/>
            <person name="Floudas D."/>
            <person name="Copeland A."/>
            <person name="Barry K.W."/>
            <person name="Cichocki N."/>
            <person name="Veneault-Fourrey C."/>
            <person name="LaButti K."/>
            <person name="Lindquist E.A."/>
            <person name="Lipzen A."/>
            <person name="Lundell T."/>
            <person name="Morin E."/>
            <person name="Murat C."/>
            <person name="Sun H."/>
            <person name="Tunlid A."/>
            <person name="Henrissat B."/>
            <person name="Grigoriev I.V."/>
            <person name="Hibbett D.S."/>
            <person name="Martin F."/>
            <person name="Nordberg H.P."/>
            <person name="Cantor M.N."/>
            <person name="Hua S.X."/>
        </authorList>
    </citation>
    <scope>NUCLEOTIDE SEQUENCE [LARGE SCALE GENOMIC DNA]</scope>
    <source>
        <strain evidence="1 2">ATCC 200175</strain>
    </source>
</reference>